<dbReference type="EMBL" id="MGDT01000007">
    <property type="protein sequence ID" value="OGL66533.1"/>
    <property type="molecule type" value="Genomic_DNA"/>
</dbReference>
<name>A0A1F7TKJ0_9BACT</name>
<dbReference type="Proteomes" id="UP000177885">
    <property type="component" value="Unassembled WGS sequence"/>
</dbReference>
<dbReference type="GO" id="GO:0003677">
    <property type="term" value="F:DNA binding"/>
    <property type="evidence" value="ECO:0007669"/>
    <property type="project" value="InterPro"/>
</dbReference>
<organism evidence="2 3">
    <name type="scientific">Candidatus Uhrbacteria bacterium RIFCSPHIGHO2_01_FULL_63_20</name>
    <dbReference type="NCBI Taxonomy" id="1802385"/>
    <lineage>
        <taxon>Bacteria</taxon>
        <taxon>Candidatus Uhriibacteriota</taxon>
    </lineage>
</organism>
<dbReference type="PANTHER" id="PTHR34322">
    <property type="entry name" value="TRANSPOSASE, Y1_TNP DOMAIN-CONTAINING"/>
    <property type="match status" value="1"/>
</dbReference>
<dbReference type="PANTHER" id="PTHR34322:SF2">
    <property type="entry name" value="TRANSPOSASE IS200-LIKE DOMAIN-CONTAINING PROTEIN"/>
    <property type="match status" value="1"/>
</dbReference>
<dbReference type="Gene3D" id="3.30.70.1290">
    <property type="entry name" value="Transposase IS200-like"/>
    <property type="match status" value="1"/>
</dbReference>
<evidence type="ECO:0000313" key="2">
    <source>
        <dbReference type="EMBL" id="OGL66533.1"/>
    </source>
</evidence>
<dbReference type="InterPro" id="IPR002686">
    <property type="entry name" value="Transposase_17"/>
</dbReference>
<accession>A0A1F7TKJ0</accession>
<dbReference type="GO" id="GO:0004803">
    <property type="term" value="F:transposase activity"/>
    <property type="evidence" value="ECO:0007669"/>
    <property type="project" value="InterPro"/>
</dbReference>
<dbReference type="InterPro" id="IPR036515">
    <property type="entry name" value="Transposase_17_sf"/>
</dbReference>
<proteinExistence type="predicted"/>
<reference evidence="2 3" key="1">
    <citation type="journal article" date="2016" name="Nat. Commun.">
        <title>Thousands of microbial genomes shed light on interconnected biogeochemical processes in an aquifer system.</title>
        <authorList>
            <person name="Anantharaman K."/>
            <person name="Brown C.T."/>
            <person name="Hug L.A."/>
            <person name="Sharon I."/>
            <person name="Castelle C.J."/>
            <person name="Probst A.J."/>
            <person name="Thomas B.C."/>
            <person name="Singh A."/>
            <person name="Wilkins M.J."/>
            <person name="Karaoz U."/>
            <person name="Brodie E.L."/>
            <person name="Williams K.H."/>
            <person name="Hubbard S.S."/>
            <person name="Banfield J.F."/>
        </authorList>
    </citation>
    <scope>NUCLEOTIDE SEQUENCE [LARGE SCALE GENOMIC DNA]</scope>
</reference>
<dbReference type="AlphaFoldDB" id="A0A1F7TKJ0"/>
<sequence length="233" mass="27611">MREPFDTESYYHVYNRGVDKRTIFCGEQDFRRFYESMYLFNDQTYFHAGGNSIEKDIRLSAHEVLSDDRKPLVRIVAYCLMRNHFHLLLQQCVEEGISKFLHRVGMGYAKYFNLKYDRTGSLFESQFNAKPAQSEAHFQWLPRYIHMNALDGTEIAWRDDGKLDWTRGHAVLDAYPWSSHHFYSTDEQELPLVDEKIVRTWFPTGEVYRRYLELSPSPGDGEDQWNQAIPVTK</sequence>
<gene>
    <name evidence="2" type="ORF">A2856_02480</name>
</gene>
<comment type="caution">
    <text evidence="2">The sequence shown here is derived from an EMBL/GenBank/DDBJ whole genome shotgun (WGS) entry which is preliminary data.</text>
</comment>
<dbReference type="SUPFAM" id="SSF143422">
    <property type="entry name" value="Transposase IS200-like"/>
    <property type="match status" value="1"/>
</dbReference>
<feature type="domain" description="Transposase IS200-like" evidence="1">
    <location>
        <begin position="7"/>
        <end position="148"/>
    </location>
</feature>
<evidence type="ECO:0000259" key="1">
    <source>
        <dbReference type="SMART" id="SM01321"/>
    </source>
</evidence>
<dbReference type="STRING" id="1802385.A2856_02480"/>
<protein>
    <recommendedName>
        <fullName evidence="1">Transposase IS200-like domain-containing protein</fullName>
    </recommendedName>
</protein>
<dbReference type="Pfam" id="PF01797">
    <property type="entry name" value="Y1_Tnp"/>
    <property type="match status" value="1"/>
</dbReference>
<evidence type="ECO:0000313" key="3">
    <source>
        <dbReference type="Proteomes" id="UP000177885"/>
    </source>
</evidence>
<dbReference type="GO" id="GO:0006313">
    <property type="term" value="P:DNA transposition"/>
    <property type="evidence" value="ECO:0007669"/>
    <property type="project" value="InterPro"/>
</dbReference>
<dbReference type="SMART" id="SM01321">
    <property type="entry name" value="Y1_Tnp"/>
    <property type="match status" value="1"/>
</dbReference>